<comment type="caution">
    <text evidence="2">The sequence shown here is derived from an EMBL/GenBank/DDBJ whole genome shotgun (WGS) entry which is preliminary data.</text>
</comment>
<feature type="transmembrane region" description="Helical" evidence="1">
    <location>
        <begin position="78"/>
        <end position="97"/>
    </location>
</feature>
<organism evidence="2 3">
    <name type="scientific">Gnathostoma spinigerum</name>
    <dbReference type="NCBI Taxonomy" id="75299"/>
    <lineage>
        <taxon>Eukaryota</taxon>
        <taxon>Metazoa</taxon>
        <taxon>Ecdysozoa</taxon>
        <taxon>Nematoda</taxon>
        <taxon>Chromadorea</taxon>
        <taxon>Rhabditida</taxon>
        <taxon>Spirurina</taxon>
        <taxon>Gnathostomatomorpha</taxon>
        <taxon>Gnathostomatoidea</taxon>
        <taxon>Gnathostomatidae</taxon>
        <taxon>Gnathostoma</taxon>
    </lineage>
</organism>
<dbReference type="AlphaFoldDB" id="A0ABD6EA02"/>
<protein>
    <submittedName>
        <fullName evidence="2">Uncharacterized protein</fullName>
    </submittedName>
</protein>
<keyword evidence="1" id="KW-1133">Transmembrane helix</keyword>
<proteinExistence type="predicted"/>
<sequence length="236" mass="26849">MRINCIHSTVIAAARLGSSDGVVLNVISSSLSQPNYTTSRYFLSSSVRNVVSNDKTERRWASSQSQWKTTKAQQRRKTMVIGSLVVVFFATHIILLWRRRREHRALNMSLPPVEWSTFRDDFLYKGTVKSIVYQPSFHVGNVFLHDSTSSNKEKRIEHFLATFETGPGKFAAVPDVRFRFNGTADELEDAVGQYLVCSEKPNEIHLEIDSFPSYREFAFICVCTLFTLIAVTAIKL</sequence>
<keyword evidence="3" id="KW-1185">Reference proteome</keyword>
<evidence type="ECO:0000256" key="1">
    <source>
        <dbReference type="SAM" id="Phobius"/>
    </source>
</evidence>
<evidence type="ECO:0000313" key="2">
    <source>
        <dbReference type="EMBL" id="MFH4976880.1"/>
    </source>
</evidence>
<feature type="transmembrane region" description="Helical" evidence="1">
    <location>
        <begin position="217"/>
        <end position="234"/>
    </location>
</feature>
<gene>
    <name evidence="2" type="ORF">AB6A40_003589</name>
</gene>
<keyword evidence="1" id="KW-0812">Transmembrane</keyword>
<evidence type="ECO:0000313" key="3">
    <source>
        <dbReference type="Proteomes" id="UP001608902"/>
    </source>
</evidence>
<reference evidence="2 3" key="1">
    <citation type="submission" date="2024-08" db="EMBL/GenBank/DDBJ databases">
        <title>Gnathostoma spinigerum genome.</title>
        <authorList>
            <person name="Gonzalez-Bertolin B."/>
            <person name="Monzon S."/>
            <person name="Zaballos A."/>
            <person name="Jimenez P."/>
            <person name="Dekumyoy P."/>
            <person name="Varona S."/>
            <person name="Cuesta I."/>
            <person name="Sumanam S."/>
            <person name="Adisakwattana P."/>
            <person name="Gasser R.B."/>
            <person name="Hernandez-Gonzalez A."/>
            <person name="Young N.D."/>
            <person name="Perteguer M.J."/>
        </authorList>
    </citation>
    <scope>NUCLEOTIDE SEQUENCE [LARGE SCALE GENOMIC DNA]</scope>
    <source>
        <strain evidence="2">AL3</strain>
        <tissue evidence="2">Liver</tissue>
    </source>
</reference>
<dbReference type="Proteomes" id="UP001608902">
    <property type="component" value="Unassembled WGS sequence"/>
</dbReference>
<dbReference type="EMBL" id="JBGFUD010001886">
    <property type="protein sequence ID" value="MFH4976880.1"/>
    <property type="molecule type" value="Genomic_DNA"/>
</dbReference>
<keyword evidence="1" id="KW-0472">Membrane</keyword>
<accession>A0ABD6EA02</accession>
<name>A0ABD6EA02_9BILA</name>